<dbReference type="AlphaFoldDB" id="A0A670HVE7"/>
<dbReference type="InterPro" id="IPR036691">
    <property type="entry name" value="Endo/exonu/phosph_ase_sf"/>
</dbReference>
<evidence type="ECO:0000313" key="2">
    <source>
        <dbReference type="Ensembl" id="ENSPMRP00000003683.1"/>
    </source>
</evidence>
<proteinExistence type="predicted"/>
<dbReference type="InterPro" id="IPR000477">
    <property type="entry name" value="RT_dom"/>
</dbReference>
<dbReference type="CDD" id="cd09076">
    <property type="entry name" value="L1-EN"/>
    <property type="match status" value="1"/>
</dbReference>
<evidence type="ECO:0000259" key="1">
    <source>
        <dbReference type="PROSITE" id="PS50878"/>
    </source>
</evidence>
<dbReference type="GO" id="GO:0003824">
    <property type="term" value="F:catalytic activity"/>
    <property type="evidence" value="ECO:0007669"/>
    <property type="project" value="InterPro"/>
</dbReference>
<dbReference type="SUPFAM" id="SSF56672">
    <property type="entry name" value="DNA/RNA polymerases"/>
    <property type="match status" value="1"/>
</dbReference>
<reference evidence="2 3" key="1">
    <citation type="journal article" date="2019" name="Proc. Natl. Acad. Sci. U.S.A.">
        <title>Regulatory changes in pterin and carotenoid genes underlie balanced color polymorphisms in the wall lizard.</title>
        <authorList>
            <person name="Andrade P."/>
            <person name="Pinho C."/>
            <person name="Perez I de Lanuza G."/>
            <person name="Afonso S."/>
            <person name="Brejcha J."/>
            <person name="Rubin C.J."/>
            <person name="Wallerman O."/>
            <person name="Pereira P."/>
            <person name="Sabatino S.J."/>
            <person name="Bellati A."/>
            <person name="Pellitteri-Rosa D."/>
            <person name="Bosakova Z."/>
            <person name="Bunikis I."/>
            <person name="Carretero M.A."/>
            <person name="Feiner N."/>
            <person name="Marsik P."/>
            <person name="Pauperio F."/>
            <person name="Salvi D."/>
            <person name="Soler L."/>
            <person name="While G.M."/>
            <person name="Uller T."/>
            <person name="Font E."/>
            <person name="Andersson L."/>
            <person name="Carneiro M."/>
        </authorList>
    </citation>
    <scope>NUCLEOTIDE SEQUENCE</scope>
</reference>
<dbReference type="CDD" id="cd01650">
    <property type="entry name" value="RT_nLTR_like"/>
    <property type="match status" value="1"/>
</dbReference>
<dbReference type="Pfam" id="PF03372">
    <property type="entry name" value="Exo_endo_phos"/>
    <property type="match status" value="1"/>
</dbReference>
<accession>A0A670HVE7</accession>
<reference evidence="2" key="2">
    <citation type="submission" date="2025-08" db="UniProtKB">
        <authorList>
            <consortium name="Ensembl"/>
        </authorList>
    </citation>
    <scope>IDENTIFICATION</scope>
</reference>
<dbReference type="SUPFAM" id="SSF56219">
    <property type="entry name" value="DNase I-like"/>
    <property type="match status" value="1"/>
</dbReference>
<feature type="domain" description="Reverse transcriptase" evidence="1">
    <location>
        <begin position="492"/>
        <end position="766"/>
    </location>
</feature>
<dbReference type="GeneTree" id="ENSGT01150000286916"/>
<dbReference type="Pfam" id="PF00078">
    <property type="entry name" value="RVT_1"/>
    <property type="match status" value="1"/>
</dbReference>
<dbReference type="InterPro" id="IPR043502">
    <property type="entry name" value="DNA/RNA_pol_sf"/>
</dbReference>
<sequence length="1250" mass="147520">MNLKIATWNVNGLNEKAKRNKIANVLKKEKLDVIGIQETHVAKKHKHVLTNKYLGMEFINSTEEKKKGVAIYVKEKWEPKMIYKDDEGRVLGVQINFQGEKINVVNIYAPNTNRPEFFQKLEQVLLDLDDNKTILLGDFNAVPLPDIDRQTENKKRNQGKLPKSFQNLEENLDLIDIWRHKHPTERQFTFFSEVHKSWGRIDQIWTSRTLTLRAIRCEIYPRTLSDHSLITLEIKGASQGGFRWRLNEYLLENDDVVEKAKITLKEYFELNTNIGTNIEVIWDASKAVIRGLFIQQNNLKRKIRKQKLEEILKQLRGYEKKLVDHPKDEQSSRAIKLLQTQYSMLTSQEIEWKIKLMKQRYFESANKTGKFLAWQLRKRQKQNTINKIKVEEELIVDPTRIQKKFLEFYEELYKRGEEDTTQIERYLKRHKGKIITEEERLQLNKPISIEEVQNAIKKMKIGKAPGPDGLSAKYYKVLGNQLFPALCDTMNNILKGGKIPESWREAYITLILKPDTDKMSIKNYRPISLLNNDYKIFADIMANRLKKCLSSLIHKDQAGFLPNRYLKDNVRHTINLIEYLEINNNIPAALIFIDAEKAFDNVSWPFLLKTMEEAGIKGEFWKGIQAIYSNQSAKLVINNNLTNTFQIEKGTRQGCPLSPLLFIMVLEVLANKIRSTSEIRGIKMGSREFKLKAYADDLMLSLEEPLKSIEKALEILEEYGRLAGFKLNRLKTKILAKNLRNDLKEKLESQHGIKVSKKIKYLGVWLSPKNINLIEDNYTTTWNKIKKDLDIWSRVNLSWLGRMEAIKMNILPRMLFLFQSIPVIRGNKIFKDWQKVLSRFIWQGRRPRIRYKLLTDRKERGGLAVPNLKLYYEAACLCWVKDWITLEDADLLDLEGVDNRYGWHAYLWLDKEKVHKGFSSHIIRGPLYEVWKRNKNLLEPKTPWWLSPTDILSFKKTNTEEQGLTYEDLLTSSHEGWKLRPFEELKEKLKDWFQYHQINARWTEDRKVGMNGKKSKFQIEIIESKSKLLSKMYNILLEADTKEVEIKEVTVKWARDLGYNIEQEKWSKLWNEGIKFTASAAIRENLEKMIYRWYLTPEKLNRMYKTGNKACWRCKTNEGNFIHMWWLCEGIKRFWNQIYDELKKIFSYTFPKKPEAFLLGMVGKEIPEKDKTLFQYATAAARILIAQNWKNPTLPTLKDWQLKLYEFIELARLTQRLRNQKNTKLKEDWNKFMVYIEGYFSNLPTTVGLI</sequence>
<protein>
    <recommendedName>
        <fullName evidence="1">Reverse transcriptase domain-containing protein</fullName>
    </recommendedName>
</protein>
<dbReference type="OMA" id="RAIRCEI"/>
<reference evidence="2" key="3">
    <citation type="submission" date="2025-09" db="UniProtKB">
        <authorList>
            <consortium name="Ensembl"/>
        </authorList>
    </citation>
    <scope>IDENTIFICATION</scope>
</reference>
<name>A0A670HVE7_PODMU</name>
<dbReference type="PANTHER" id="PTHR31635:SF196">
    <property type="entry name" value="REVERSE TRANSCRIPTASE DOMAIN-CONTAINING PROTEIN-RELATED"/>
    <property type="match status" value="1"/>
</dbReference>
<dbReference type="PROSITE" id="PS50878">
    <property type="entry name" value="RT_POL"/>
    <property type="match status" value="1"/>
</dbReference>
<dbReference type="Ensembl" id="ENSPMRT00000003946.1">
    <property type="protein sequence ID" value="ENSPMRP00000003683.1"/>
    <property type="gene ID" value="ENSPMRG00000002573.1"/>
</dbReference>
<keyword evidence="3" id="KW-1185">Reference proteome</keyword>
<dbReference type="InterPro" id="IPR005135">
    <property type="entry name" value="Endo/exonuclease/phosphatase"/>
</dbReference>
<organism evidence="2 3">
    <name type="scientific">Podarcis muralis</name>
    <name type="common">Wall lizard</name>
    <name type="synonym">Lacerta muralis</name>
    <dbReference type="NCBI Taxonomy" id="64176"/>
    <lineage>
        <taxon>Eukaryota</taxon>
        <taxon>Metazoa</taxon>
        <taxon>Chordata</taxon>
        <taxon>Craniata</taxon>
        <taxon>Vertebrata</taxon>
        <taxon>Euteleostomi</taxon>
        <taxon>Lepidosauria</taxon>
        <taxon>Squamata</taxon>
        <taxon>Bifurcata</taxon>
        <taxon>Unidentata</taxon>
        <taxon>Episquamata</taxon>
        <taxon>Laterata</taxon>
        <taxon>Lacertibaenia</taxon>
        <taxon>Lacertidae</taxon>
        <taxon>Podarcis</taxon>
    </lineage>
</organism>
<dbReference type="Gene3D" id="3.60.10.10">
    <property type="entry name" value="Endonuclease/exonuclease/phosphatase"/>
    <property type="match status" value="1"/>
</dbReference>
<evidence type="ECO:0000313" key="3">
    <source>
        <dbReference type="Proteomes" id="UP000472272"/>
    </source>
</evidence>
<dbReference type="Proteomes" id="UP000472272">
    <property type="component" value="Chromosome 1"/>
</dbReference>
<dbReference type="PANTHER" id="PTHR31635">
    <property type="entry name" value="REVERSE TRANSCRIPTASE DOMAIN-CONTAINING PROTEIN-RELATED"/>
    <property type="match status" value="1"/>
</dbReference>